<feature type="binding site" evidence="7">
    <location>
        <position position="130"/>
    </location>
    <ligand>
        <name>a divalent metal cation</name>
        <dbReference type="ChEBI" id="CHEBI:60240"/>
        <label>2</label>
    </ligand>
</feature>
<evidence type="ECO:0000256" key="4">
    <source>
        <dbReference type="ARBA" id="ARBA00022801"/>
    </source>
</evidence>
<feature type="binding site" evidence="7">
    <location>
        <position position="206"/>
    </location>
    <ligand>
        <name>a divalent metal cation</name>
        <dbReference type="ChEBI" id="CHEBI:60240"/>
        <label>1</label>
    </ligand>
</feature>
<evidence type="ECO:0000256" key="3">
    <source>
        <dbReference type="ARBA" id="ARBA00022723"/>
    </source>
</evidence>
<dbReference type="EMBL" id="FOEG01000001">
    <property type="protein sequence ID" value="SEO53161.1"/>
    <property type="molecule type" value="Genomic_DNA"/>
</dbReference>
<gene>
    <name evidence="8" type="ORF">SAMN04488052_101564</name>
</gene>
<dbReference type="InterPro" id="IPR032466">
    <property type="entry name" value="Metal_Hydrolase"/>
</dbReference>
<protein>
    <submittedName>
        <fullName evidence="8">Sec-independent protein translocase TatD</fullName>
    </submittedName>
</protein>
<feature type="binding site" evidence="7">
    <location>
        <position position="155"/>
    </location>
    <ligand>
        <name>a divalent metal cation</name>
        <dbReference type="ChEBI" id="CHEBI:60240"/>
        <label>2</label>
    </ligand>
</feature>
<keyword evidence="3 7" id="KW-0479">Metal-binding</keyword>
<keyword evidence="4" id="KW-0378">Hydrolase</keyword>
<sequence length="261" mass="28820">MSLIDIGVNLTSDAFKADRDAVITRAREAGLEALIVTGTSARESEKAEALTREHTDTLYATAGVHPHGAKGYGQDAATTLRALAQSPGVVAIGETGLDFNRDFSPRPAQETAFTRQLELAAELGLPVFIHQRDAHDRLRAILAEYRDHLVDAVVHCFTDTRQALWDYLDMDLHIGITGWLCDERRGRELQEIVGDIPAERLMIETDAPYLVPRDLRPKPDKGRNEPAFLPHIAAAVAHHRGESVEVVSATTTANARRFFRL</sequence>
<dbReference type="FunFam" id="3.20.20.140:FF:000018">
    <property type="entry name" value="3'-5' ssDNA/RNA exonuclease TatD"/>
    <property type="match status" value="1"/>
</dbReference>
<dbReference type="InterPro" id="IPR018228">
    <property type="entry name" value="DNase_TatD-rel_CS"/>
</dbReference>
<dbReference type="Gene3D" id="3.20.20.140">
    <property type="entry name" value="Metal-dependent hydrolases"/>
    <property type="match status" value="1"/>
</dbReference>
<keyword evidence="2" id="KW-0540">Nuclease</keyword>
<dbReference type="PANTHER" id="PTHR10060:SF15">
    <property type="entry name" value="DEOXYRIBONUCLEASE TATDN1"/>
    <property type="match status" value="1"/>
</dbReference>
<keyword evidence="6" id="KW-0460">Magnesium</keyword>
<evidence type="ECO:0000313" key="9">
    <source>
        <dbReference type="Proteomes" id="UP000199657"/>
    </source>
</evidence>
<dbReference type="PANTHER" id="PTHR10060">
    <property type="entry name" value="TATD FAMILY DEOXYRIBONUCLEASE"/>
    <property type="match status" value="1"/>
</dbReference>
<dbReference type="PIRSF" id="PIRSF005902">
    <property type="entry name" value="DNase_TatD"/>
    <property type="match status" value="1"/>
</dbReference>
<dbReference type="InterPro" id="IPR050891">
    <property type="entry name" value="TatD-type_Hydrolase"/>
</dbReference>
<evidence type="ECO:0000256" key="7">
    <source>
        <dbReference type="PIRSR" id="PIRSR005902-1"/>
    </source>
</evidence>
<name>A0A1H8QGN8_9GAMM</name>
<organism evidence="8 9">
    <name type="scientific">Aquisalimonas asiatica</name>
    <dbReference type="NCBI Taxonomy" id="406100"/>
    <lineage>
        <taxon>Bacteria</taxon>
        <taxon>Pseudomonadati</taxon>
        <taxon>Pseudomonadota</taxon>
        <taxon>Gammaproteobacteria</taxon>
        <taxon>Chromatiales</taxon>
        <taxon>Ectothiorhodospiraceae</taxon>
        <taxon>Aquisalimonas</taxon>
    </lineage>
</organism>
<evidence type="ECO:0000256" key="2">
    <source>
        <dbReference type="ARBA" id="ARBA00022722"/>
    </source>
</evidence>
<dbReference type="Pfam" id="PF01026">
    <property type="entry name" value="TatD_DNase"/>
    <property type="match status" value="1"/>
</dbReference>
<accession>A0A1H8QGN8</accession>
<dbReference type="GO" id="GO:0046872">
    <property type="term" value="F:metal ion binding"/>
    <property type="evidence" value="ECO:0007669"/>
    <property type="project" value="UniProtKB-KW"/>
</dbReference>
<dbReference type="RefSeq" id="WP_091639734.1">
    <property type="nucleotide sequence ID" value="NZ_FOEG01000001.1"/>
</dbReference>
<evidence type="ECO:0000256" key="5">
    <source>
        <dbReference type="ARBA" id="ARBA00022839"/>
    </source>
</evidence>
<proteinExistence type="predicted"/>
<dbReference type="PROSITE" id="PS01090">
    <property type="entry name" value="TATD_2"/>
    <property type="match status" value="1"/>
</dbReference>
<keyword evidence="9" id="KW-1185">Reference proteome</keyword>
<dbReference type="InterPro" id="IPR001130">
    <property type="entry name" value="TatD-like"/>
</dbReference>
<keyword evidence="1" id="KW-0963">Cytoplasm</keyword>
<dbReference type="OrthoDB" id="9810005at2"/>
<dbReference type="GO" id="GO:0004527">
    <property type="term" value="F:exonuclease activity"/>
    <property type="evidence" value="ECO:0007669"/>
    <property type="project" value="UniProtKB-KW"/>
</dbReference>
<dbReference type="SUPFAM" id="SSF51556">
    <property type="entry name" value="Metallo-dependent hydrolases"/>
    <property type="match status" value="1"/>
</dbReference>
<evidence type="ECO:0000256" key="1">
    <source>
        <dbReference type="ARBA" id="ARBA00022490"/>
    </source>
</evidence>
<dbReference type="CDD" id="cd01310">
    <property type="entry name" value="TatD_DNAse"/>
    <property type="match status" value="1"/>
</dbReference>
<dbReference type="STRING" id="406100.SAMN04488052_101564"/>
<dbReference type="AlphaFoldDB" id="A0A1H8QGN8"/>
<keyword evidence="5" id="KW-0269">Exonuclease</keyword>
<evidence type="ECO:0000313" key="8">
    <source>
        <dbReference type="EMBL" id="SEO53161.1"/>
    </source>
</evidence>
<evidence type="ECO:0000256" key="6">
    <source>
        <dbReference type="ARBA" id="ARBA00022842"/>
    </source>
</evidence>
<dbReference type="Proteomes" id="UP000199657">
    <property type="component" value="Unassembled WGS sequence"/>
</dbReference>
<reference evidence="8 9" key="1">
    <citation type="submission" date="2016-10" db="EMBL/GenBank/DDBJ databases">
        <authorList>
            <person name="de Groot N.N."/>
        </authorList>
    </citation>
    <scope>NUCLEOTIDE SEQUENCE [LARGE SCALE GENOMIC DNA]</scope>
    <source>
        <strain evidence="8 9">CGMCC 1.6291</strain>
    </source>
</reference>
<feature type="binding site" evidence="7">
    <location>
        <position position="94"/>
    </location>
    <ligand>
        <name>a divalent metal cation</name>
        <dbReference type="ChEBI" id="CHEBI:60240"/>
        <label>1</label>
    </ligand>
</feature>